<dbReference type="PANTHER" id="PTHR33993">
    <property type="entry name" value="GLYOXALASE-RELATED"/>
    <property type="match status" value="1"/>
</dbReference>
<dbReference type="Pfam" id="PF00903">
    <property type="entry name" value="Glyoxalase"/>
    <property type="match status" value="1"/>
</dbReference>
<feature type="domain" description="VOC" evidence="1">
    <location>
        <begin position="9"/>
        <end position="122"/>
    </location>
</feature>
<evidence type="ECO:0000313" key="2">
    <source>
        <dbReference type="EMBL" id="GAA1928286.1"/>
    </source>
</evidence>
<dbReference type="InterPro" id="IPR052164">
    <property type="entry name" value="Anthracycline_SecMetBiosynth"/>
</dbReference>
<dbReference type="RefSeq" id="WP_344264515.1">
    <property type="nucleotide sequence ID" value="NZ_BAAAMJ010000052.1"/>
</dbReference>
<organism evidence="2 3">
    <name type="scientific">Streptomyces sodiiphilus</name>
    <dbReference type="NCBI Taxonomy" id="226217"/>
    <lineage>
        <taxon>Bacteria</taxon>
        <taxon>Bacillati</taxon>
        <taxon>Actinomycetota</taxon>
        <taxon>Actinomycetes</taxon>
        <taxon>Kitasatosporales</taxon>
        <taxon>Streptomycetaceae</taxon>
        <taxon>Streptomyces</taxon>
    </lineage>
</organism>
<keyword evidence="3" id="KW-1185">Reference proteome</keyword>
<evidence type="ECO:0000259" key="1">
    <source>
        <dbReference type="PROSITE" id="PS51819"/>
    </source>
</evidence>
<dbReference type="PROSITE" id="PS51819">
    <property type="entry name" value="VOC"/>
    <property type="match status" value="2"/>
</dbReference>
<dbReference type="Proteomes" id="UP001501303">
    <property type="component" value="Unassembled WGS sequence"/>
</dbReference>
<comment type="caution">
    <text evidence="2">The sequence shown here is derived from an EMBL/GenBank/DDBJ whole genome shotgun (WGS) entry which is preliminary data.</text>
</comment>
<dbReference type="InterPro" id="IPR029068">
    <property type="entry name" value="Glyas_Bleomycin-R_OHBP_Dase"/>
</dbReference>
<dbReference type="CDD" id="cd07247">
    <property type="entry name" value="SgaA_N_like"/>
    <property type="match status" value="2"/>
</dbReference>
<dbReference type="InterPro" id="IPR037523">
    <property type="entry name" value="VOC_core"/>
</dbReference>
<name>A0ABP5B2E7_9ACTN</name>
<sequence>MINVSSPGSPRWLDLGAPDVAASAAFYSAVLGWEHRPTGEGRDVYGLFLKEGRKVAAIGPLTEEGARSAWTLYFDTPDAEAAARTVERAGGTVRVAPVDTGDMGRMAHVTDPQGAEFALWQPGSEPGLERVNQPGSLYWTELYTPDAAAAKEFYGALFGWTTSDTPLPDDAGVYSLIAPAGAREDSMHGGITQLAPEHLARTGGRAYWHPVFAVLDCDGTVARITEEGGTLLMGPEDAEGVGRLAVCLDPSDAEFVVLAPSAIWI</sequence>
<dbReference type="Pfam" id="PF18029">
    <property type="entry name" value="Glyoxalase_6"/>
    <property type="match status" value="1"/>
</dbReference>
<dbReference type="PANTHER" id="PTHR33993:SF10">
    <property type="entry name" value="CONSERVED PROTEIN"/>
    <property type="match status" value="1"/>
</dbReference>
<accession>A0ABP5B2E7</accession>
<dbReference type="Gene3D" id="3.10.180.10">
    <property type="entry name" value="2,3-Dihydroxybiphenyl 1,2-Dioxygenase, domain 1"/>
    <property type="match status" value="2"/>
</dbReference>
<dbReference type="InterPro" id="IPR004360">
    <property type="entry name" value="Glyas_Fos-R_dOase_dom"/>
</dbReference>
<dbReference type="SUPFAM" id="SSF54593">
    <property type="entry name" value="Glyoxalase/Bleomycin resistance protein/Dihydroxybiphenyl dioxygenase"/>
    <property type="match status" value="2"/>
</dbReference>
<gene>
    <name evidence="2" type="ORF">GCM10009716_40150</name>
</gene>
<dbReference type="EMBL" id="BAAAMJ010000052">
    <property type="protein sequence ID" value="GAA1928286.1"/>
    <property type="molecule type" value="Genomic_DNA"/>
</dbReference>
<evidence type="ECO:0000313" key="3">
    <source>
        <dbReference type="Proteomes" id="UP001501303"/>
    </source>
</evidence>
<dbReference type="InterPro" id="IPR041581">
    <property type="entry name" value="Glyoxalase_6"/>
</dbReference>
<protein>
    <submittedName>
        <fullName evidence="2">VOC family protein</fullName>
    </submittedName>
</protein>
<reference evidence="3" key="1">
    <citation type="journal article" date="2019" name="Int. J. Syst. Evol. Microbiol.">
        <title>The Global Catalogue of Microorganisms (GCM) 10K type strain sequencing project: providing services to taxonomists for standard genome sequencing and annotation.</title>
        <authorList>
            <consortium name="The Broad Institute Genomics Platform"/>
            <consortium name="The Broad Institute Genome Sequencing Center for Infectious Disease"/>
            <person name="Wu L."/>
            <person name="Ma J."/>
        </authorList>
    </citation>
    <scope>NUCLEOTIDE SEQUENCE [LARGE SCALE GENOMIC DNA]</scope>
    <source>
        <strain evidence="3">JCM 13581</strain>
    </source>
</reference>
<feature type="domain" description="VOC" evidence="1">
    <location>
        <begin position="136"/>
        <end position="260"/>
    </location>
</feature>
<proteinExistence type="predicted"/>